<sequence>MLSKAPKITNESGTPARKLPKWITTHFLPDSKIRVTWDVFIFAVIWYNSVVTPIRIFIMSGAKTPQILVSLDVVFDFIFVADTLLRFYLPYVDEHTGQIVLDPYLIQTKYRESWTFWINSIACIPIVKLPLQPFLSLDQQNVMLTYFNVLRMVRVLHLPGQFYRLKKLRERKATVNEAVFRMYFILFFMLLFMFQCGSLYFGVSTLTVVDDICPLPNEFEKSILGKELWVAHDTVITDVMNTRVCGVDPELECNECPQTLFLTRSVYYLMQTIFTIGYGDSVVPSKSSIEMVLACAFMIFGVFAYAMTIANMTSVLANLDVVNMEFRHEMDTIFHWMTLRSVPQQLKQRIVLYFSYLSRSQHGMLDDVLLGELPPYLSTKLAELNVDMLTRIPFFKKGRRSDVFIFLVASKLKRRVYTPGAFILYQGEMQRELVIFKSGKAQMYLNGVADPVGSMLPGDYIGDYQLLFGCPNQVGVQANEFTEVMVLTLDAFREAMSQSGFKTSHSTFRESQDEGALETIDTNKQTMSRLSTTASSIMNGKNKNNKLMNMMDEVEVVSKEFRIKPNSRVHVYWDIISILAILYYAMDFPIRLAHYSRTASLDSSYDPSFAVGYLFDLLFIGDMILRSTVYAYTEHVDGKPVVISDRTAIRQKYLQSERFKVDLLASVPFDVITLTVGRFHVLFRLTKLIRVIQIPGVLSKLQEDLAVCMDVKTDETQKSILLMLIFSFLLIVWDSSGWNALRPDETGILSVYWTITTLSTVGYGDLTPSNFAETLYALIVGAVGAVFTAAVVANVTSFFHDAELSENNYEHKLKCIKRFMDRHKVSLETVHTVVDYFAYIDEEQSGLDERILLKNNLPDTLSMNLLVHITHPMVMECEFFADCESGFIRKLMVSMEQVFYGALYMVITEDVPSDCMYFIKKGKVDLLATDRKDKVIRKLESNDSFSEGCLIEKWESNPFLARTSTECELWILRRSVFKKVLSEFPRSRSMIKKIVKAEDTRRRASVASALKAAQKARRNSTLYIDPNSYYLQAWLGLILAGTLYSLVVIPFRVSFLENHEISSIWLFLDYLGDVLFLADFVVRGFLLAFYDENNNLVVKHEEIWAHYLKSGKFKRHVSAALPIEALMFSFPTICPLWKLQTWSLFRLNKLLRAIEMPQLIRRVEHSLTKAGVKVPKNPLKLLKLLLVILLLGHLNSCVFFAMANFNQHANSGNAANQHNWANTEDLLEESPTCPGKPVSLALVGQQYTAALYWAMATISTVGYGDITADLGSTQEILYSTLILLVGMSVYTLVIASLEDIVSQLDVTSSLYKTKTDKIATYAQSQCLPEVLKSKITSYYEQLWQRHLGTKGEKLLQYVPEYLKSDLISNMAMQYIGTTFYIKDCSNNFVRHIIRCLTLEIYLPDDYLFREGERSDILYYLYNASVDLLTAQNVKFKTVSCCLLGESSFFLFEPHICTARAADSCEVFQLSMKSFINALQEYELVQNFLDHIAAHHSILENAKASIMKTIQNLSSSKMVHFLDADDGRIKVPKGVVLPDNKVRVAWDVAAFIGLVYIILSVPTKISFSSGAVGISATKEFVHFGSFVVDLLVDIFFVADIFCRARKFAVIKDGFLITLPNEFGKIYRDEESALDLISSIPLSTIVYIGGAQGRLYGFCRLLQFLRIARFGKYLDGIVEFINTRTTFVVTTASLRVCQIFLVILFLCHWCCCIFHFIGDIENDTTWISSDEMQDEELGKRYLRSFYWAMYTITTIGYGSVPVVTIPERVFAMMTMAVGAVICDAGLTAVLASIVANKDHQASTNNRRIQCGKLFLETHSIDPALQTQIFEYYAYADGEMRNIDEQQILGDLSSALRSEILHHFCFEPLRGCAHFDEYGDGAIASLIKVMNPYLAVPGECLSEIGKECQSLYVFHKGYVQQRDSTGTAALLPEGAMIGHLATRAALEKEGAPTHELQLVLVSANLPKSKTGNPYVVVKNSRRRCRSQIKSSRAWTETISMKVKIGSGKLRSAEAEIIVKEWRKRQSHTTVGVGRILASAESGSRTTICSIYDADKGETIGSIQMQVTLNELSEKDIMASHQVTTTALGFSHLYRLDVADDASLRDYLARSREPNIVARLPPSLQDKNDIEHVPSISSQARLSEQGQSMIDLASTTSVSANEWDNPIVLVDHKSDGKGKRRSVFFREWDDDDG</sequence>
<protein>
    <recommendedName>
        <fullName evidence="9">Cyclic nucleotide-binding domain-containing protein</fullName>
    </recommendedName>
</protein>
<dbReference type="InterPro" id="IPR005821">
    <property type="entry name" value="Ion_trans_dom"/>
</dbReference>
<keyword evidence="7" id="KW-1071">Ligand-gated ion channel</keyword>
<dbReference type="SUPFAM" id="SSF81324">
    <property type="entry name" value="Voltage-gated potassium channels"/>
    <property type="match status" value="4"/>
</dbReference>
<accession>A0ABD3NAE6</accession>
<evidence type="ECO:0000256" key="4">
    <source>
        <dbReference type="ARBA" id="ARBA00022989"/>
    </source>
</evidence>
<feature type="transmembrane region" description="Helical" evidence="8">
    <location>
        <begin position="606"/>
        <end position="625"/>
    </location>
</feature>
<feature type="transmembrane region" description="Helical" evidence="8">
    <location>
        <begin position="720"/>
        <end position="741"/>
    </location>
</feature>
<dbReference type="PANTHER" id="PTHR45638:SF11">
    <property type="entry name" value="CYCLIC NUCLEOTIDE-GATED CATION CHANNEL SUBUNIT A"/>
    <property type="match status" value="1"/>
</dbReference>
<evidence type="ECO:0000256" key="1">
    <source>
        <dbReference type="ARBA" id="ARBA00004141"/>
    </source>
</evidence>
<feature type="domain" description="Cyclic nucleotide-binding" evidence="9">
    <location>
        <begin position="1380"/>
        <end position="1478"/>
    </location>
</feature>
<dbReference type="InterPro" id="IPR014710">
    <property type="entry name" value="RmlC-like_jellyroll"/>
</dbReference>
<dbReference type="EMBL" id="JALLPJ020001252">
    <property type="protein sequence ID" value="KAL3772990.1"/>
    <property type="molecule type" value="Genomic_DNA"/>
</dbReference>
<keyword evidence="7" id="KW-0407">Ion channel</keyword>
<dbReference type="SMART" id="SM00100">
    <property type="entry name" value="cNMP"/>
    <property type="match status" value="3"/>
</dbReference>
<evidence type="ECO:0000313" key="10">
    <source>
        <dbReference type="EMBL" id="KAL3772990.1"/>
    </source>
</evidence>
<evidence type="ECO:0000256" key="3">
    <source>
        <dbReference type="ARBA" id="ARBA00022692"/>
    </source>
</evidence>
<comment type="caution">
    <text evidence="10">The sequence shown here is derived from an EMBL/GenBank/DDBJ whole genome shotgun (WGS) entry which is preliminary data.</text>
</comment>
<dbReference type="SUPFAM" id="SSF51206">
    <property type="entry name" value="cAMP-binding domain-like"/>
    <property type="match status" value="4"/>
</dbReference>
<dbReference type="InterPro" id="IPR003280">
    <property type="entry name" value="2pore_dom_K_chnl"/>
</dbReference>
<proteinExistence type="predicted"/>
<dbReference type="PRINTS" id="PR01333">
    <property type="entry name" value="2POREKCHANEL"/>
</dbReference>
<dbReference type="FunFam" id="1.10.287.70:FF:000318">
    <property type="entry name" value="Cyclic nucleotide-gated potassium channel"/>
    <property type="match status" value="1"/>
</dbReference>
<feature type="transmembrane region" description="Helical" evidence="8">
    <location>
        <begin position="1543"/>
        <end position="1560"/>
    </location>
</feature>
<keyword evidence="2" id="KW-0813">Transport</keyword>
<dbReference type="Gene3D" id="1.10.287.630">
    <property type="entry name" value="Helix hairpin bin"/>
    <property type="match status" value="3"/>
</dbReference>
<feature type="transmembrane region" description="Helical" evidence="8">
    <location>
        <begin position="1743"/>
        <end position="1761"/>
    </location>
</feature>
<name>A0ABD3NAE6_9STRA</name>
<evidence type="ECO:0000256" key="6">
    <source>
        <dbReference type="ARBA" id="ARBA00023136"/>
    </source>
</evidence>
<feature type="transmembrane region" description="Helical" evidence="8">
    <location>
        <begin position="1181"/>
        <end position="1203"/>
    </location>
</feature>
<feature type="domain" description="Cyclic nucleotide-binding" evidence="9">
    <location>
        <begin position="879"/>
        <end position="981"/>
    </location>
</feature>
<reference evidence="10 11" key="1">
    <citation type="submission" date="2024-10" db="EMBL/GenBank/DDBJ databases">
        <title>Updated reference genomes for cyclostephanoid diatoms.</title>
        <authorList>
            <person name="Roberts W.R."/>
            <person name="Alverson A.J."/>
        </authorList>
    </citation>
    <scope>NUCLEOTIDE SEQUENCE [LARGE SCALE GENOMIC DNA]</scope>
    <source>
        <strain evidence="10 11">AJA010-31</strain>
    </source>
</reference>
<feature type="transmembrane region" description="Helical" evidence="8">
    <location>
        <begin position="569"/>
        <end position="586"/>
    </location>
</feature>
<feature type="transmembrane region" description="Helical" evidence="8">
    <location>
        <begin position="183"/>
        <end position="201"/>
    </location>
</feature>
<dbReference type="Gene3D" id="2.60.120.10">
    <property type="entry name" value="Jelly Rolls"/>
    <property type="match status" value="4"/>
</dbReference>
<evidence type="ECO:0000259" key="9">
    <source>
        <dbReference type="PROSITE" id="PS50042"/>
    </source>
</evidence>
<evidence type="ECO:0000256" key="5">
    <source>
        <dbReference type="ARBA" id="ARBA00023065"/>
    </source>
</evidence>
<feature type="transmembrane region" description="Helical" evidence="8">
    <location>
        <begin position="39"/>
        <end position="58"/>
    </location>
</feature>
<feature type="transmembrane region" description="Helical" evidence="8">
    <location>
        <begin position="1580"/>
        <end position="1601"/>
    </location>
</feature>
<keyword evidence="5" id="KW-0406">Ion transport</keyword>
<keyword evidence="4 8" id="KW-1133">Transmembrane helix</keyword>
<dbReference type="Pfam" id="PF00520">
    <property type="entry name" value="Ion_trans"/>
    <property type="match status" value="4"/>
</dbReference>
<gene>
    <name evidence="10" type="ORF">ACHAWO_004129</name>
</gene>
<keyword evidence="6 8" id="KW-0472">Membrane</keyword>
<dbReference type="PROSITE" id="PS50042">
    <property type="entry name" value="CNMP_BINDING_3"/>
    <property type="match status" value="3"/>
</dbReference>
<feature type="transmembrane region" description="Helical" evidence="8">
    <location>
        <begin position="1768"/>
        <end position="1793"/>
    </location>
</feature>
<evidence type="ECO:0000256" key="7">
    <source>
        <dbReference type="ARBA" id="ARBA00023286"/>
    </source>
</evidence>
<evidence type="ECO:0000256" key="2">
    <source>
        <dbReference type="ARBA" id="ARBA00022448"/>
    </source>
</evidence>
<dbReference type="Gene3D" id="1.10.287.70">
    <property type="match status" value="4"/>
</dbReference>
<evidence type="ECO:0000313" key="11">
    <source>
        <dbReference type="Proteomes" id="UP001530400"/>
    </source>
</evidence>
<evidence type="ECO:0000256" key="8">
    <source>
        <dbReference type="SAM" id="Phobius"/>
    </source>
</evidence>
<dbReference type="CDD" id="cd00038">
    <property type="entry name" value="CAP_ED"/>
    <property type="match status" value="3"/>
</dbReference>
<feature type="transmembrane region" description="Helical" evidence="8">
    <location>
        <begin position="1697"/>
        <end position="1716"/>
    </location>
</feature>
<comment type="subcellular location">
    <subcellularLocation>
        <location evidence="1">Membrane</location>
        <topology evidence="1">Multi-pass membrane protein</topology>
    </subcellularLocation>
</comment>
<dbReference type="Pfam" id="PF00027">
    <property type="entry name" value="cNMP_binding"/>
    <property type="match status" value="3"/>
</dbReference>
<dbReference type="InterPro" id="IPR000595">
    <property type="entry name" value="cNMP-bd_dom"/>
</dbReference>
<keyword evidence="3 8" id="KW-0812">Transmembrane</keyword>
<dbReference type="InterPro" id="IPR018490">
    <property type="entry name" value="cNMP-bd_dom_sf"/>
</dbReference>
<organism evidence="10 11">
    <name type="scientific">Cyclotella atomus</name>
    <dbReference type="NCBI Taxonomy" id="382360"/>
    <lineage>
        <taxon>Eukaryota</taxon>
        <taxon>Sar</taxon>
        <taxon>Stramenopiles</taxon>
        <taxon>Ochrophyta</taxon>
        <taxon>Bacillariophyta</taxon>
        <taxon>Coscinodiscophyceae</taxon>
        <taxon>Thalassiosirophycidae</taxon>
        <taxon>Stephanodiscales</taxon>
        <taxon>Stephanodiscaceae</taxon>
        <taxon>Cyclotella</taxon>
    </lineage>
</organism>
<feature type="domain" description="Cyclic nucleotide-binding" evidence="9">
    <location>
        <begin position="408"/>
        <end position="496"/>
    </location>
</feature>
<feature type="transmembrane region" description="Helical" evidence="8">
    <location>
        <begin position="775"/>
        <end position="799"/>
    </location>
</feature>
<dbReference type="InterPro" id="IPR050866">
    <property type="entry name" value="CNG_cation_channel"/>
</dbReference>
<feature type="transmembrane region" description="Helical" evidence="8">
    <location>
        <begin position="1070"/>
        <end position="1090"/>
    </location>
</feature>
<feature type="transmembrane region" description="Helical" evidence="8">
    <location>
        <begin position="1276"/>
        <end position="1297"/>
    </location>
</feature>
<dbReference type="PANTHER" id="PTHR45638">
    <property type="entry name" value="CYCLIC NUCLEOTIDE-GATED CATION CHANNEL SUBUNIT A"/>
    <property type="match status" value="1"/>
</dbReference>
<keyword evidence="11" id="KW-1185">Reference proteome</keyword>
<dbReference type="Proteomes" id="UP001530400">
    <property type="component" value="Unassembled WGS sequence"/>
</dbReference>
<feature type="transmembrane region" description="Helical" evidence="8">
    <location>
        <begin position="1029"/>
        <end position="1049"/>
    </location>
</feature>
<feature type="transmembrane region" description="Helical" evidence="8">
    <location>
        <begin position="291"/>
        <end position="317"/>
    </location>
</feature>
<dbReference type="GO" id="GO:0016020">
    <property type="term" value="C:membrane"/>
    <property type="evidence" value="ECO:0007669"/>
    <property type="project" value="UniProtKB-SubCell"/>
</dbReference>